<reference evidence="15 16" key="1">
    <citation type="submission" date="2016-10" db="EMBL/GenBank/DDBJ databases">
        <authorList>
            <person name="de Groot N.N."/>
        </authorList>
    </citation>
    <scope>NUCLEOTIDE SEQUENCE [LARGE SCALE GENOMIC DNA]</scope>
    <source>
        <strain evidence="15 16">DSM 4180</strain>
    </source>
</reference>
<dbReference type="PANTHER" id="PTHR11070:SF64">
    <property type="entry name" value="ATP-DEPENDENT DNA HELICASE REP"/>
    <property type="match status" value="1"/>
</dbReference>
<evidence type="ECO:0000313" key="16">
    <source>
        <dbReference type="Proteomes" id="UP000199556"/>
    </source>
</evidence>
<dbReference type="GO" id="GO:0005829">
    <property type="term" value="C:cytosol"/>
    <property type="evidence" value="ECO:0007669"/>
    <property type="project" value="TreeGrafter"/>
</dbReference>
<dbReference type="Gene3D" id="1.10.10.160">
    <property type="match status" value="1"/>
</dbReference>
<dbReference type="InterPro" id="IPR014016">
    <property type="entry name" value="UvrD-like_ATP-bd"/>
</dbReference>
<dbReference type="RefSeq" id="WP_090483256.1">
    <property type="nucleotide sequence ID" value="NZ_FOUO01000001.1"/>
</dbReference>
<dbReference type="InterPro" id="IPR014017">
    <property type="entry name" value="DNA_helicase_UvrD-like_C"/>
</dbReference>
<protein>
    <recommendedName>
        <fullName evidence="11">ATP-dependent DNA helicase Rep</fullName>
        <ecNumber evidence="11">5.6.2.4</ecNumber>
    </recommendedName>
    <alternativeName>
        <fullName evidence="11">DNA 3'-5' helicase Rep</fullName>
    </alternativeName>
</protein>
<keyword evidence="16" id="KW-1185">Reference proteome</keyword>
<dbReference type="InterPro" id="IPR013986">
    <property type="entry name" value="DExx_box_DNA_helicase_dom_sf"/>
</dbReference>
<dbReference type="HAMAP" id="MF_01920">
    <property type="entry name" value="Helicase_Rep"/>
    <property type="match status" value="1"/>
</dbReference>
<dbReference type="Pfam" id="PF13361">
    <property type="entry name" value="UvrD_C"/>
    <property type="match status" value="1"/>
</dbReference>
<feature type="domain" description="UvrD-like helicase ATP-binding" evidence="13">
    <location>
        <begin position="2"/>
        <end position="279"/>
    </location>
</feature>
<evidence type="ECO:0000256" key="8">
    <source>
        <dbReference type="ARBA" id="ARBA00023235"/>
    </source>
</evidence>
<keyword evidence="5 11" id="KW-0347">Helicase</keyword>
<gene>
    <name evidence="11" type="primary">rep</name>
    <name evidence="15" type="ORF">SAMN05421721_101114</name>
</gene>
<comment type="function">
    <text evidence="11">Rep helicase is a single-stranded DNA-dependent ATPase involved in DNA replication; it can initiate unwinding at a nick in the DNA. It binds to the single-stranded DNA and acts in a progressive fashion along the DNA in the 3' to 5' direction.</text>
</comment>
<dbReference type="CDD" id="cd18807">
    <property type="entry name" value="SF1_C_UvrD"/>
    <property type="match status" value="1"/>
</dbReference>
<dbReference type="Gene3D" id="3.40.50.300">
    <property type="entry name" value="P-loop containing nucleotide triphosphate hydrolases"/>
    <property type="match status" value="2"/>
</dbReference>
<feature type="binding site" evidence="11">
    <location>
        <position position="277"/>
    </location>
    <ligand>
        <name>ATP</name>
        <dbReference type="ChEBI" id="CHEBI:30616"/>
    </ligand>
</feature>
<evidence type="ECO:0000259" key="14">
    <source>
        <dbReference type="PROSITE" id="PS51217"/>
    </source>
</evidence>
<feature type="domain" description="UvrD-like helicase C-terminal" evidence="14">
    <location>
        <begin position="280"/>
        <end position="561"/>
    </location>
</feature>
<dbReference type="Proteomes" id="UP000199556">
    <property type="component" value="Unassembled WGS sequence"/>
</dbReference>
<proteinExistence type="inferred from homology"/>
<organism evidence="15 16">
    <name type="scientific">Ectothiorhodospira mobilis</name>
    <dbReference type="NCBI Taxonomy" id="195064"/>
    <lineage>
        <taxon>Bacteria</taxon>
        <taxon>Pseudomonadati</taxon>
        <taxon>Pseudomonadota</taxon>
        <taxon>Gammaproteobacteria</taxon>
        <taxon>Chromatiales</taxon>
        <taxon>Ectothiorhodospiraceae</taxon>
        <taxon>Ectothiorhodospira</taxon>
    </lineage>
</organism>
<evidence type="ECO:0000256" key="3">
    <source>
        <dbReference type="ARBA" id="ARBA00022741"/>
    </source>
</evidence>
<comment type="catalytic activity">
    <reaction evidence="10 11">
        <text>ATP + H2O = ADP + phosphate + H(+)</text>
        <dbReference type="Rhea" id="RHEA:13065"/>
        <dbReference type="ChEBI" id="CHEBI:15377"/>
        <dbReference type="ChEBI" id="CHEBI:15378"/>
        <dbReference type="ChEBI" id="CHEBI:30616"/>
        <dbReference type="ChEBI" id="CHEBI:43474"/>
        <dbReference type="ChEBI" id="CHEBI:456216"/>
        <dbReference type="EC" id="5.6.2.4"/>
    </reaction>
</comment>
<dbReference type="SUPFAM" id="SSF52540">
    <property type="entry name" value="P-loop containing nucleoside triphosphate hydrolases"/>
    <property type="match status" value="1"/>
</dbReference>
<dbReference type="PROSITE" id="PS51217">
    <property type="entry name" value="UVRD_HELICASE_CTER"/>
    <property type="match status" value="1"/>
</dbReference>
<dbReference type="InterPro" id="IPR005752">
    <property type="entry name" value="Helicase_Rep"/>
</dbReference>
<dbReference type="InterPro" id="IPR027417">
    <property type="entry name" value="P-loop_NTPase"/>
</dbReference>
<comment type="similarity">
    <text evidence="1 11">Belongs to the helicase family. UvrD subfamily.</text>
</comment>
<name>A0A1I4PB52_ECTMO</name>
<dbReference type="CDD" id="cd17932">
    <property type="entry name" value="DEXQc_UvrD"/>
    <property type="match status" value="1"/>
</dbReference>
<dbReference type="AlphaFoldDB" id="A0A1I4PB52"/>
<dbReference type="GO" id="GO:0003697">
    <property type="term" value="F:single-stranded DNA binding"/>
    <property type="evidence" value="ECO:0007669"/>
    <property type="project" value="UniProtKB-UniRule"/>
</dbReference>
<evidence type="ECO:0000256" key="2">
    <source>
        <dbReference type="ARBA" id="ARBA00022705"/>
    </source>
</evidence>
<keyword evidence="7 11" id="KW-0238">DNA-binding</keyword>
<dbReference type="PROSITE" id="PS51198">
    <property type="entry name" value="UVRD_HELICASE_ATP_BIND"/>
    <property type="match status" value="1"/>
</dbReference>
<evidence type="ECO:0000256" key="12">
    <source>
        <dbReference type="PROSITE-ProRule" id="PRU00560"/>
    </source>
</evidence>
<dbReference type="NCBIfam" id="TIGR01074">
    <property type="entry name" value="rep"/>
    <property type="match status" value="1"/>
</dbReference>
<evidence type="ECO:0000256" key="9">
    <source>
        <dbReference type="ARBA" id="ARBA00034617"/>
    </source>
</evidence>
<evidence type="ECO:0000256" key="6">
    <source>
        <dbReference type="ARBA" id="ARBA00022840"/>
    </source>
</evidence>
<evidence type="ECO:0000313" key="15">
    <source>
        <dbReference type="EMBL" id="SFM24767.1"/>
    </source>
</evidence>
<dbReference type="OrthoDB" id="9806690at2"/>
<dbReference type="GO" id="GO:0016887">
    <property type="term" value="F:ATP hydrolysis activity"/>
    <property type="evidence" value="ECO:0007669"/>
    <property type="project" value="RHEA"/>
</dbReference>
<evidence type="ECO:0000256" key="1">
    <source>
        <dbReference type="ARBA" id="ARBA00009922"/>
    </source>
</evidence>
<dbReference type="GO" id="GO:0043138">
    <property type="term" value="F:3'-5' DNA helicase activity"/>
    <property type="evidence" value="ECO:0007669"/>
    <property type="project" value="UniProtKB-UniRule"/>
</dbReference>
<accession>A0A1I4PB52</accession>
<dbReference type="EC" id="5.6.2.4" evidence="11"/>
<dbReference type="PANTHER" id="PTHR11070">
    <property type="entry name" value="UVRD / RECB / PCRA DNA HELICASE FAMILY MEMBER"/>
    <property type="match status" value="1"/>
</dbReference>
<dbReference type="GO" id="GO:0005524">
    <property type="term" value="F:ATP binding"/>
    <property type="evidence" value="ECO:0007669"/>
    <property type="project" value="UniProtKB-UniRule"/>
</dbReference>
<keyword evidence="3 11" id="KW-0547">Nucleotide-binding</keyword>
<dbReference type="InterPro" id="IPR000212">
    <property type="entry name" value="DNA_helicase_UvrD/REP"/>
</dbReference>
<keyword evidence="8 11" id="KW-0413">Isomerase</keyword>
<dbReference type="GO" id="GO:0000725">
    <property type="term" value="P:recombinational repair"/>
    <property type="evidence" value="ECO:0007669"/>
    <property type="project" value="TreeGrafter"/>
</dbReference>
<sequence>MDTLNPQQRAAVEYVDGPLLVLAGAGSGKTRVITRKIAHLIREKGVPARRIAAITFTNKAAREMTARAGKLLAREESRGLTVSTFHTLGLNFIRRELQHLGYRPGFTLFDAADSQALMRQLTHRDEQGVEADAARQRISRWKNDLTTPEQALAAAGDETEAAQARLYAAYQRALKAYNAVDFDDLIVLPVQLMESEPEVRDRWRHRLRHLLVDEYQDTNACQYRLVRLLVDVEGGLTAVGDDDQSIYAWRGARPENLTALQQDFPRLKIIKLEQNYRSTNRILQTANHLIAHNPHVFEKRLWSGLGEGEPIRVLPCKDAEHEAARVVTEIMKHRFRQRTDFRDYAILYRGNHQARLFEKLLRENAIPYHISGGQSFFERAEVKDILAYLRLMANPEDDSAFLRVVNVPRREIGAGTLEKLGAYAASRRTGLLHASLEMGLTEVLSARAVERVQGFARWMETMARRAGEEDPAPVARELVEAIRYEDWLLEQSPSPKAAARRMENVNEVLDWMARLSREGAAGGKDIGEIVAHMTLMDILDRAGGEAEADGVHLMTLHAAKGLEFPHVFLVGMEEELLPHRVSLEEDTLEEERRLAYVGITRAQRSLTLTYARRRTRYGETQECEPSRFLEELPQAHLEWPDAQPADPEEQRLTGKAHLDNLKSLLG</sequence>
<dbReference type="STRING" id="195064.SAMN05421721_101114"/>
<comment type="catalytic activity">
    <reaction evidence="9 11">
        <text>Couples ATP hydrolysis with the unwinding of duplex DNA by translocating in the 3'-5' direction.</text>
        <dbReference type="EC" id="5.6.2.4"/>
    </reaction>
</comment>
<keyword evidence="4 11" id="KW-0378">Hydrolase</keyword>
<dbReference type="Gene3D" id="1.10.486.10">
    <property type="entry name" value="PCRA, domain 4"/>
    <property type="match status" value="1"/>
</dbReference>
<evidence type="ECO:0000259" key="13">
    <source>
        <dbReference type="PROSITE" id="PS51198"/>
    </source>
</evidence>
<evidence type="ECO:0000256" key="10">
    <source>
        <dbReference type="ARBA" id="ARBA00048988"/>
    </source>
</evidence>
<keyword evidence="6 11" id="KW-0067">ATP-binding</keyword>
<dbReference type="GO" id="GO:0006260">
    <property type="term" value="P:DNA replication"/>
    <property type="evidence" value="ECO:0007669"/>
    <property type="project" value="UniProtKB-UniRule"/>
</dbReference>
<comment type="subunit">
    <text evidence="11">Homodimer.</text>
</comment>
<keyword evidence="2 11" id="KW-0235">DNA replication</keyword>
<evidence type="ECO:0000256" key="11">
    <source>
        <dbReference type="HAMAP-Rule" id="MF_01920"/>
    </source>
</evidence>
<feature type="binding site" evidence="12">
    <location>
        <begin position="23"/>
        <end position="30"/>
    </location>
    <ligand>
        <name>ATP</name>
        <dbReference type="ChEBI" id="CHEBI:30616"/>
    </ligand>
</feature>
<evidence type="ECO:0000256" key="5">
    <source>
        <dbReference type="ARBA" id="ARBA00022806"/>
    </source>
</evidence>
<evidence type="ECO:0000256" key="4">
    <source>
        <dbReference type="ARBA" id="ARBA00022801"/>
    </source>
</evidence>
<evidence type="ECO:0000256" key="7">
    <source>
        <dbReference type="ARBA" id="ARBA00023125"/>
    </source>
</evidence>
<dbReference type="EMBL" id="FOUO01000001">
    <property type="protein sequence ID" value="SFM24767.1"/>
    <property type="molecule type" value="Genomic_DNA"/>
</dbReference>
<dbReference type="Pfam" id="PF00580">
    <property type="entry name" value="UvrD-helicase"/>
    <property type="match status" value="1"/>
</dbReference>